<accession>A0A0G4GWH0</accession>
<dbReference type="PANTHER" id="PTHR42912:SF80">
    <property type="entry name" value="METHYLTRANSFERASE DOMAIN-CONTAINING PROTEIN"/>
    <property type="match status" value="1"/>
</dbReference>
<dbReference type="VEuPathDB" id="CryptoDB:Cvel_23606"/>
<feature type="chain" id="PRO_5005190606" description="Methyltransferase type 11 domain-containing protein" evidence="1">
    <location>
        <begin position="17"/>
        <end position="374"/>
    </location>
</feature>
<dbReference type="PhylomeDB" id="A0A0G4GWH0"/>
<reference evidence="3" key="1">
    <citation type="submission" date="2014-11" db="EMBL/GenBank/DDBJ databases">
        <authorList>
            <person name="Otto D Thomas"/>
            <person name="Naeem Raeece"/>
        </authorList>
    </citation>
    <scope>NUCLEOTIDE SEQUENCE</scope>
</reference>
<evidence type="ECO:0000259" key="2">
    <source>
        <dbReference type="Pfam" id="PF08241"/>
    </source>
</evidence>
<dbReference type="Gene3D" id="3.40.50.150">
    <property type="entry name" value="Vaccinia Virus protein VP39"/>
    <property type="match status" value="1"/>
</dbReference>
<dbReference type="InterPro" id="IPR029063">
    <property type="entry name" value="SAM-dependent_MTases_sf"/>
</dbReference>
<dbReference type="GO" id="GO:0008757">
    <property type="term" value="F:S-adenosylmethionine-dependent methyltransferase activity"/>
    <property type="evidence" value="ECO:0007669"/>
    <property type="project" value="InterPro"/>
</dbReference>
<feature type="signal peptide" evidence="1">
    <location>
        <begin position="1"/>
        <end position="16"/>
    </location>
</feature>
<proteinExistence type="predicted"/>
<dbReference type="SUPFAM" id="SSF53335">
    <property type="entry name" value="S-adenosyl-L-methionine-dependent methyltransferases"/>
    <property type="match status" value="1"/>
</dbReference>
<protein>
    <recommendedName>
        <fullName evidence="2">Methyltransferase type 11 domain-containing protein</fullName>
    </recommendedName>
</protein>
<evidence type="ECO:0000313" key="3">
    <source>
        <dbReference type="EMBL" id="CEM35090.1"/>
    </source>
</evidence>
<dbReference type="PANTHER" id="PTHR42912">
    <property type="entry name" value="METHYLTRANSFERASE"/>
    <property type="match status" value="1"/>
</dbReference>
<sequence>MKTLAAAMSICSLVDAFSPCGGITRHGRTQIVMHSSPVSTEETAAPSVTEKEETASFAVRWSSAILDRVFRYKPLLNFMSAKARGMIRKRGDKIGANWSEEVDSLLSLRDNLEAEFESLYSQKTDENTPEYYKVPFHAYSEGNLCWDAAVEVIPAAKTVHANLFTEDRNDFRLDGDETLRRRFMEELQSEMEVRRLRDPQTVVDIGCSSGLSTLRLADSFPSSQVTGVDLSPYFLAVANHKLKDSENQDHKNRIAYLHAAAEATGMADSSVDMVTICLVNHELPAAAARDVYREAYRILKPGGVLSLMDANPASDNWRRLARNPIALAAFRSTEPYMDEYVNFDMKIELQRSGFRSVTFRYNSPRHRTVIAEKL</sequence>
<organism evidence="3">
    <name type="scientific">Chromera velia CCMP2878</name>
    <dbReference type="NCBI Taxonomy" id="1169474"/>
    <lineage>
        <taxon>Eukaryota</taxon>
        <taxon>Sar</taxon>
        <taxon>Alveolata</taxon>
        <taxon>Colpodellida</taxon>
        <taxon>Chromeraceae</taxon>
        <taxon>Chromera</taxon>
    </lineage>
</organism>
<evidence type="ECO:0000256" key="1">
    <source>
        <dbReference type="SAM" id="SignalP"/>
    </source>
</evidence>
<keyword evidence="1" id="KW-0732">Signal</keyword>
<dbReference type="InterPro" id="IPR050508">
    <property type="entry name" value="Methyltransf_Superfamily"/>
</dbReference>
<dbReference type="Pfam" id="PF08241">
    <property type="entry name" value="Methyltransf_11"/>
    <property type="match status" value="1"/>
</dbReference>
<dbReference type="CDD" id="cd02440">
    <property type="entry name" value="AdoMet_MTases"/>
    <property type="match status" value="1"/>
</dbReference>
<dbReference type="EMBL" id="CDMZ01001604">
    <property type="protein sequence ID" value="CEM35090.1"/>
    <property type="molecule type" value="Genomic_DNA"/>
</dbReference>
<name>A0A0G4GWH0_9ALVE</name>
<feature type="domain" description="Methyltransferase type 11" evidence="2">
    <location>
        <begin position="203"/>
        <end position="306"/>
    </location>
</feature>
<gene>
    <name evidence="3" type="ORF">Cvel_23606</name>
</gene>
<dbReference type="InterPro" id="IPR013216">
    <property type="entry name" value="Methyltransf_11"/>
</dbReference>
<dbReference type="AlphaFoldDB" id="A0A0G4GWH0"/>